<evidence type="ECO:0000313" key="1">
    <source>
        <dbReference type="EMBL" id="KAH9305584.1"/>
    </source>
</evidence>
<protein>
    <submittedName>
        <fullName evidence="1">Uncharacterized protein</fullName>
    </submittedName>
</protein>
<keyword evidence="2" id="KW-1185">Reference proteome</keyword>
<sequence>MCGGAIISQFIPTNRRATVKDLWPDFDKFSDFINGKAAPESSFNYFDGYGNDDFVEFDDGAFQKPNKCSDDDISISSAPCFEGLAAKSAGKEEEESVQRNQAAAMGVNGLQRSEIRERALGFGSELSILRRMPPGRTMQRLRRSEVRKPSSTLPMNFVLEKVRKGLGKKDSRKKSKICNPNPDFSFEGFNANKMAKASLNDTKKGNGFRPSLQESSYDDLEFGDSEFLNPNQLAGESADQSNLSQNLQKTFSGEICSGYNNPEASSFMPSTFHDA</sequence>
<dbReference type="EMBL" id="JAHRHJ020000008">
    <property type="protein sequence ID" value="KAH9305584.1"/>
    <property type="molecule type" value="Genomic_DNA"/>
</dbReference>
<reference evidence="1 2" key="1">
    <citation type="journal article" date="2021" name="Nat. Plants">
        <title>The Taxus genome provides insights into paclitaxel biosynthesis.</title>
        <authorList>
            <person name="Xiong X."/>
            <person name="Gou J."/>
            <person name="Liao Q."/>
            <person name="Li Y."/>
            <person name="Zhou Q."/>
            <person name="Bi G."/>
            <person name="Li C."/>
            <person name="Du R."/>
            <person name="Wang X."/>
            <person name="Sun T."/>
            <person name="Guo L."/>
            <person name="Liang H."/>
            <person name="Lu P."/>
            <person name="Wu Y."/>
            <person name="Zhang Z."/>
            <person name="Ro D.K."/>
            <person name="Shang Y."/>
            <person name="Huang S."/>
            <person name="Yan J."/>
        </authorList>
    </citation>
    <scope>NUCLEOTIDE SEQUENCE [LARGE SCALE GENOMIC DNA]</scope>
    <source>
        <strain evidence="1">Ta-2019</strain>
    </source>
</reference>
<accession>A0AA38KI51</accession>
<dbReference type="AlphaFoldDB" id="A0AA38KI51"/>
<feature type="non-terminal residue" evidence="1">
    <location>
        <position position="1"/>
    </location>
</feature>
<organism evidence="1 2">
    <name type="scientific">Taxus chinensis</name>
    <name type="common">Chinese yew</name>
    <name type="synonym">Taxus wallichiana var. chinensis</name>
    <dbReference type="NCBI Taxonomy" id="29808"/>
    <lineage>
        <taxon>Eukaryota</taxon>
        <taxon>Viridiplantae</taxon>
        <taxon>Streptophyta</taxon>
        <taxon>Embryophyta</taxon>
        <taxon>Tracheophyta</taxon>
        <taxon>Spermatophyta</taxon>
        <taxon>Pinopsida</taxon>
        <taxon>Pinidae</taxon>
        <taxon>Conifers II</taxon>
        <taxon>Cupressales</taxon>
        <taxon>Taxaceae</taxon>
        <taxon>Taxus</taxon>
    </lineage>
</organism>
<name>A0AA38KI51_TAXCH</name>
<comment type="caution">
    <text evidence="1">The sequence shown here is derived from an EMBL/GenBank/DDBJ whole genome shotgun (WGS) entry which is preliminary data.</text>
</comment>
<proteinExistence type="predicted"/>
<gene>
    <name evidence="1" type="ORF">KI387_009988</name>
</gene>
<evidence type="ECO:0000313" key="2">
    <source>
        <dbReference type="Proteomes" id="UP000824469"/>
    </source>
</evidence>
<dbReference type="Proteomes" id="UP000824469">
    <property type="component" value="Unassembled WGS sequence"/>
</dbReference>
<dbReference type="OMA" id="FEGFNAN"/>